<comment type="caution">
    <text evidence="7">Lacks conserved residue(s) required for the propagation of feature annotation.</text>
</comment>
<dbReference type="Gene3D" id="3.40.50.150">
    <property type="entry name" value="Vaccinia Virus protein VP39"/>
    <property type="match status" value="1"/>
</dbReference>
<dbReference type="NCBIfam" id="TIGR00091">
    <property type="entry name" value="tRNA (guanosine(46)-N7)-methyltransferase TrmB"/>
    <property type="match status" value="1"/>
</dbReference>
<dbReference type="PANTHER" id="PTHR23417">
    <property type="entry name" value="3-DEOXY-D-MANNO-OCTULOSONIC-ACID TRANSFERASE/TRNA GUANINE-N 7 - -METHYLTRANSFERASE"/>
    <property type="match status" value="1"/>
</dbReference>
<dbReference type="Pfam" id="PF02390">
    <property type="entry name" value="Methyltransf_4"/>
    <property type="match status" value="1"/>
</dbReference>
<comment type="pathway">
    <text evidence="7">tRNA modification; N(7)-methylguanine-tRNA biosynthesis.</text>
</comment>
<evidence type="ECO:0000313" key="8">
    <source>
        <dbReference type="EMBL" id="ATX80143.1"/>
    </source>
</evidence>
<evidence type="ECO:0000256" key="1">
    <source>
        <dbReference type="ARBA" id="ARBA00000142"/>
    </source>
</evidence>
<dbReference type="SUPFAM" id="SSF53335">
    <property type="entry name" value="S-adenosyl-L-methionine-dependent methyltransferases"/>
    <property type="match status" value="1"/>
</dbReference>
<evidence type="ECO:0000256" key="2">
    <source>
        <dbReference type="ARBA" id="ARBA00003015"/>
    </source>
</evidence>
<dbReference type="HAMAP" id="MF_01057">
    <property type="entry name" value="tRNA_methyltr_TrmB"/>
    <property type="match status" value="1"/>
</dbReference>
<dbReference type="Proteomes" id="UP000231701">
    <property type="component" value="Chromosome"/>
</dbReference>
<organism evidence="8 9">
    <name type="scientific">Mariprofundus aestuarium</name>
    <dbReference type="NCBI Taxonomy" id="1921086"/>
    <lineage>
        <taxon>Bacteria</taxon>
        <taxon>Pseudomonadati</taxon>
        <taxon>Pseudomonadota</taxon>
        <taxon>Candidatius Mariprofundia</taxon>
        <taxon>Mariprofundales</taxon>
        <taxon>Mariprofundaceae</taxon>
        <taxon>Mariprofundus</taxon>
    </lineage>
</organism>
<sequence>MRRMRLSKEFRDQFIQHEMRTHGRKNGFVTDGQEARLLKWLPVIGLPKEKTLADANLPEGTPLVMEIGFGNGDFLVHLAQTHPDWLLIGVEIYLPGVAKAVCRMDDAGLIERCRITQLPAQFVLTNQVAEEQLDGIFVNHPDPWPKVRHHKRRIIQKDFAALMVSRLKKGGFIKLATDKPDLAEWMRDILDVTPGLTNVAGVGGFIERDADRPETKFEQRGIKAGRISQFLHYIKA</sequence>
<evidence type="ECO:0000256" key="6">
    <source>
        <dbReference type="ARBA" id="ARBA00022694"/>
    </source>
</evidence>
<evidence type="ECO:0000256" key="5">
    <source>
        <dbReference type="ARBA" id="ARBA00022691"/>
    </source>
</evidence>
<keyword evidence="3 7" id="KW-0489">Methyltransferase</keyword>
<dbReference type="EC" id="2.1.1.33" evidence="7"/>
<dbReference type="InterPro" id="IPR003358">
    <property type="entry name" value="tRNA_(Gua-N-7)_MeTrfase_Trmb"/>
</dbReference>
<name>A0A2K8KYY6_MARES</name>
<comment type="catalytic activity">
    <reaction evidence="1 7">
        <text>guanosine(46) in tRNA + S-adenosyl-L-methionine = N(7)-methylguanosine(46) in tRNA + S-adenosyl-L-homocysteine</text>
        <dbReference type="Rhea" id="RHEA:42708"/>
        <dbReference type="Rhea" id="RHEA-COMP:10188"/>
        <dbReference type="Rhea" id="RHEA-COMP:10189"/>
        <dbReference type="ChEBI" id="CHEBI:57856"/>
        <dbReference type="ChEBI" id="CHEBI:59789"/>
        <dbReference type="ChEBI" id="CHEBI:74269"/>
        <dbReference type="ChEBI" id="CHEBI:74480"/>
        <dbReference type="EC" id="2.1.1.33"/>
    </reaction>
</comment>
<keyword evidence="6 7" id="KW-0819">tRNA processing</keyword>
<dbReference type="EMBL" id="CP018799">
    <property type="protein sequence ID" value="ATX80143.1"/>
    <property type="molecule type" value="Genomic_DNA"/>
</dbReference>
<evidence type="ECO:0000256" key="7">
    <source>
        <dbReference type="HAMAP-Rule" id="MF_01057"/>
    </source>
</evidence>
<dbReference type="AlphaFoldDB" id="A0A2K8KYY6"/>
<feature type="binding site" evidence="7">
    <location>
        <position position="178"/>
    </location>
    <ligand>
        <name>substrate</name>
    </ligand>
</feature>
<dbReference type="PANTHER" id="PTHR23417:SF14">
    <property type="entry name" value="PENTACOTRIPEPTIDE-REPEAT REGION OF PRORP DOMAIN-CONTAINING PROTEIN"/>
    <property type="match status" value="1"/>
</dbReference>
<dbReference type="KEGG" id="maes:Ga0123461_1730"/>
<reference evidence="8 9" key="1">
    <citation type="submission" date="2016-12" db="EMBL/GenBank/DDBJ databases">
        <title>Isolation and genomic insights into novel planktonic Zetaproteobacteria from stratified waters of the Chesapeake Bay.</title>
        <authorList>
            <person name="McAllister S.M."/>
            <person name="Kato S."/>
            <person name="Chan C.S."/>
            <person name="Chiu B.K."/>
            <person name="Field E.K."/>
        </authorList>
    </citation>
    <scope>NUCLEOTIDE SEQUENCE [LARGE SCALE GENOMIC DNA]</scope>
    <source>
        <strain evidence="8 9">CP-5</strain>
    </source>
</reference>
<gene>
    <name evidence="7" type="primary">trmB</name>
    <name evidence="8" type="ORF">Ga0123461_1730</name>
</gene>
<evidence type="ECO:0000256" key="3">
    <source>
        <dbReference type="ARBA" id="ARBA00022603"/>
    </source>
</evidence>
<proteinExistence type="inferred from homology"/>
<dbReference type="PROSITE" id="PS51625">
    <property type="entry name" value="SAM_MT_TRMB"/>
    <property type="match status" value="1"/>
</dbReference>
<comment type="function">
    <text evidence="2 7">Catalyzes the formation of N(7)-methylguanine at position 46 (m7G46) in tRNA.</text>
</comment>
<feature type="binding site" evidence="7">
    <location>
        <position position="91"/>
    </location>
    <ligand>
        <name>S-adenosyl-L-methionine</name>
        <dbReference type="ChEBI" id="CHEBI:59789"/>
    </ligand>
</feature>
<keyword evidence="4 7" id="KW-0808">Transferase</keyword>
<feature type="binding site" evidence="7">
    <location>
        <position position="146"/>
    </location>
    <ligand>
        <name>substrate</name>
    </ligand>
</feature>
<feature type="binding site" evidence="7">
    <location>
        <position position="66"/>
    </location>
    <ligand>
        <name>S-adenosyl-L-methionine</name>
        <dbReference type="ChEBI" id="CHEBI:59789"/>
    </ligand>
</feature>
<protein>
    <recommendedName>
        <fullName evidence="7">tRNA (guanine-N(7)-)-methyltransferase</fullName>
        <ecNumber evidence="7">2.1.1.33</ecNumber>
    </recommendedName>
    <alternativeName>
        <fullName evidence="7">tRNA (guanine(46)-N(7))-methyltransferase</fullName>
    </alternativeName>
    <alternativeName>
        <fullName evidence="7">tRNA(m7G46)-methyltransferase</fullName>
    </alternativeName>
</protein>
<feature type="binding site" evidence="7">
    <location>
        <position position="142"/>
    </location>
    <ligand>
        <name>S-adenosyl-L-methionine</name>
        <dbReference type="ChEBI" id="CHEBI:59789"/>
    </ligand>
</feature>
<comment type="similarity">
    <text evidence="7">Belongs to the class I-like SAM-binding methyltransferase superfamily. TrmB family.</text>
</comment>
<feature type="binding site" evidence="7">
    <location>
        <begin position="215"/>
        <end position="218"/>
    </location>
    <ligand>
        <name>substrate</name>
    </ligand>
</feature>
<keyword evidence="9" id="KW-1185">Reference proteome</keyword>
<evidence type="ECO:0000313" key="9">
    <source>
        <dbReference type="Proteomes" id="UP000231701"/>
    </source>
</evidence>
<dbReference type="UniPathway" id="UPA00989"/>
<evidence type="ECO:0000256" key="4">
    <source>
        <dbReference type="ARBA" id="ARBA00022679"/>
    </source>
</evidence>
<keyword evidence="5 7" id="KW-0949">S-adenosyl-L-methionine</keyword>
<dbReference type="GO" id="GO:0043527">
    <property type="term" value="C:tRNA methyltransferase complex"/>
    <property type="evidence" value="ECO:0007669"/>
    <property type="project" value="TreeGrafter"/>
</dbReference>
<dbReference type="GO" id="GO:0008176">
    <property type="term" value="F:tRNA (guanine(46)-N7)-methyltransferase activity"/>
    <property type="evidence" value="ECO:0007669"/>
    <property type="project" value="UniProtKB-UniRule"/>
</dbReference>
<dbReference type="InterPro" id="IPR055361">
    <property type="entry name" value="tRNA_methyltr_TrmB_bact"/>
</dbReference>
<accession>A0A2K8KYY6</accession>
<dbReference type="InterPro" id="IPR029063">
    <property type="entry name" value="SAM-dependent_MTases_sf"/>
</dbReference>